<name>A0A1L7X8P2_9HELO</name>
<dbReference type="SUPFAM" id="SSF52777">
    <property type="entry name" value="CoA-dependent acyltransferases"/>
    <property type="match status" value="1"/>
</dbReference>
<dbReference type="EMBL" id="FJOG01000018">
    <property type="protein sequence ID" value="CZR61393.1"/>
    <property type="molecule type" value="Genomic_DNA"/>
</dbReference>
<dbReference type="AlphaFoldDB" id="A0A1L7X8P2"/>
<organism evidence="1 2">
    <name type="scientific">Phialocephala subalpina</name>
    <dbReference type="NCBI Taxonomy" id="576137"/>
    <lineage>
        <taxon>Eukaryota</taxon>
        <taxon>Fungi</taxon>
        <taxon>Dikarya</taxon>
        <taxon>Ascomycota</taxon>
        <taxon>Pezizomycotina</taxon>
        <taxon>Leotiomycetes</taxon>
        <taxon>Helotiales</taxon>
        <taxon>Mollisiaceae</taxon>
        <taxon>Phialocephala</taxon>
        <taxon>Phialocephala fortinii species complex</taxon>
    </lineage>
</organism>
<sequence length="535" mass="59637">MTENSDLPESSNHEGRLIRKADTLSVMFYIYHNLGIQSNVVVSAKYSNSNALLTPSKVRRALKKVINQHPALSIIGVTRPSIKNPGHHRTWEGHLPVINFRDCVEFRDVDLDSDEQLSSIIAGIHNTWFDTKDKTKPLWKLVVLNQKTVVFAFHHFISDGLSGYAFHRALTSALNEEDGVPNETEDGMDSESVTTPRIDPAALHHPMYELEEKLSWPSVISGFLFWILIRLIFSSTSFFFSNIKMPLTLPTVAKPLPGSEKTITRVRILRIHASTMSKALSGCRSHETSFSALLLTLVQITLAAEEYPQAKFGFSRLAISVRDLLKKENRIGKDEMVNASASYFGAHRLGRFREADNGMSSTAGKTGNEGKEQVWESAKQFKSDINKDLYVDKNTQKALCQCKLMGEDDEEVGKFTGMALYQKNSFLVSNLGAFEPKEPRDSKEMVEEEGGEGKWKVKDILFSVGAVNANIYSPMAFNVASAKGGDCVICANWQEGVLEEKIEGYLVEVVAELSTNFAIMVKLSLFFLSSNPSGY</sequence>
<evidence type="ECO:0000313" key="2">
    <source>
        <dbReference type="Proteomes" id="UP000184330"/>
    </source>
</evidence>
<dbReference type="STRING" id="576137.A0A1L7X8P2"/>
<dbReference type="Gene3D" id="3.30.559.10">
    <property type="entry name" value="Chloramphenicol acetyltransferase-like domain"/>
    <property type="match status" value="1"/>
</dbReference>
<accession>A0A1L7X8P2</accession>
<dbReference type="PANTHER" id="PTHR28037:SF1">
    <property type="entry name" value="ALCOHOL O-ACETYLTRANSFERASE 1-RELATED"/>
    <property type="match status" value="1"/>
</dbReference>
<dbReference type="InterPro" id="IPR052058">
    <property type="entry name" value="Alcohol_O-acetyltransferase"/>
</dbReference>
<dbReference type="InterPro" id="IPR023213">
    <property type="entry name" value="CAT-like_dom_sf"/>
</dbReference>
<dbReference type="OrthoDB" id="2150604at2759"/>
<dbReference type="Proteomes" id="UP000184330">
    <property type="component" value="Unassembled WGS sequence"/>
</dbReference>
<dbReference type="GO" id="GO:0008080">
    <property type="term" value="F:N-acetyltransferase activity"/>
    <property type="evidence" value="ECO:0007669"/>
    <property type="project" value="TreeGrafter"/>
</dbReference>
<dbReference type="PANTHER" id="PTHR28037">
    <property type="entry name" value="ALCOHOL O-ACETYLTRANSFERASE 1-RELATED"/>
    <property type="match status" value="1"/>
</dbReference>
<gene>
    <name evidence="1" type="ORF">PAC_11289</name>
</gene>
<protein>
    <recommendedName>
        <fullName evidence="3">Diacylglycerol O-acyltransferase</fullName>
    </recommendedName>
</protein>
<reference evidence="1 2" key="1">
    <citation type="submission" date="2016-03" db="EMBL/GenBank/DDBJ databases">
        <authorList>
            <person name="Ploux O."/>
        </authorList>
    </citation>
    <scope>NUCLEOTIDE SEQUENCE [LARGE SCALE GENOMIC DNA]</scope>
    <source>
        <strain evidence="1 2">UAMH 11012</strain>
    </source>
</reference>
<proteinExistence type="predicted"/>
<dbReference type="InterPro" id="IPR010828">
    <property type="entry name" value="Atf2/Sli1-like"/>
</dbReference>
<dbReference type="Pfam" id="PF07247">
    <property type="entry name" value="AATase"/>
    <property type="match status" value="1"/>
</dbReference>
<keyword evidence="2" id="KW-1185">Reference proteome</keyword>
<evidence type="ECO:0000313" key="1">
    <source>
        <dbReference type="EMBL" id="CZR61393.1"/>
    </source>
</evidence>
<evidence type="ECO:0008006" key="3">
    <source>
        <dbReference type="Google" id="ProtNLM"/>
    </source>
</evidence>